<dbReference type="EMBL" id="CAJOAZ010004651">
    <property type="protein sequence ID" value="CAF4069476.1"/>
    <property type="molecule type" value="Genomic_DNA"/>
</dbReference>
<evidence type="ECO:0000313" key="2">
    <source>
        <dbReference type="EMBL" id="CAF4069476.1"/>
    </source>
</evidence>
<reference evidence="1" key="1">
    <citation type="submission" date="2021-02" db="EMBL/GenBank/DDBJ databases">
        <authorList>
            <person name="Nowell W R."/>
        </authorList>
    </citation>
    <scope>NUCLEOTIDE SEQUENCE</scope>
</reference>
<protein>
    <submittedName>
        <fullName evidence="1">Uncharacterized protein</fullName>
    </submittedName>
</protein>
<proteinExistence type="predicted"/>
<dbReference type="EMBL" id="CAJNOG010000095">
    <property type="protein sequence ID" value="CAF0932861.1"/>
    <property type="molecule type" value="Genomic_DNA"/>
</dbReference>
<gene>
    <name evidence="1" type="ORF">JYZ213_LOCUS12273</name>
    <name evidence="2" type="ORF">OXD698_LOCUS33631</name>
</gene>
<evidence type="ECO:0000313" key="1">
    <source>
        <dbReference type="EMBL" id="CAF0932861.1"/>
    </source>
</evidence>
<sequence>MLLSFNDLFSFNSPFNLLRILHLYNCPSKKFISYLPNLTYLPDLSSLNLKICDQSINLNNIYQIILTLPKLKICNIKTNNNLKFSSSSILSINQNLSQIERLDIRGHCDLNECLSIVSHTHQLSHLVYIQTNPIH</sequence>
<evidence type="ECO:0000313" key="3">
    <source>
        <dbReference type="Proteomes" id="UP000663845"/>
    </source>
</evidence>
<dbReference type="Proteomes" id="UP000663844">
    <property type="component" value="Unassembled WGS sequence"/>
</dbReference>
<name>A0A814BYK7_9BILA</name>
<organism evidence="1 3">
    <name type="scientific">Adineta steineri</name>
    <dbReference type="NCBI Taxonomy" id="433720"/>
    <lineage>
        <taxon>Eukaryota</taxon>
        <taxon>Metazoa</taxon>
        <taxon>Spiralia</taxon>
        <taxon>Gnathifera</taxon>
        <taxon>Rotifera</taxon>
        <taxon>Eurotatoria</taxon>
        <taxon>Bdelloidea</taxon>
        <taxon>Adinetida</taxon>
        <taxon>Adinetidae</taxon>
        <taxon>Adineta</taxon>
    </lineage>
</organism>
<dbReference type="SUPFAM" id="SSF52047">
    <property type="entry name" value="RNI-like"/>
    <property type="match status" value="1"/>
</dbReference>
<accession>A0A814BYK7</accession>
<dbReference type="Proteomes" id="UP000663845">
    <property type="component" value="Unassembled WGS sequence"/>
</dbReference>
<dbReference type="Gene3D" id="3.80.10.10">
    <property type="entry name" value="Ribonuclease Inhibitor"/>
    <property type="match status" value="1"/>
</dbReference>
<dbReference type="InterPro" id="IPR032675">
    <property type="entry name" value="LRR_dom_sf"/>
</dbReference>
<dbReference type="AlphaFoldDB" id="A0A814BYK7"/>
<comment type="caution">
    <text evidence="1">The sequence shown here is derived from an EMBL/GenBank/DDBJ whole genome shotgun (WGS) entry which is preliminary data.</text>
</comment>